<proteinExistence type="predicted"/>
<name>A0A1C0TWP2_9GAMM</name>
<sequence length="145" mass="16183">MLKNIKTNLLTIITLFPLLANAGGMSWQIEIHDFQRLSDTEAKALISTLNETKSFDNCSKIDILFDFDLKKIESTSIKNFVSKDSQIESLERLAKVSSHAKPVMVLGSMGSGFKKTGNYTFKSIGLGSLKEYSGRTVIYSFYDPI</sequence>
<evidence type="ECO:0000313" key="2">
    <source>
        <dbReference type="Proteomes" id="UP000093366"/>
    </source>
</evidence>
<comment type="caution">
    <text evidence="1">The sequence shown here is derived from an EMBL/GenBank/DDBJ whole genome shotgun (WGS) entry which is preliminary data.</text>
</comment>
<evidence type="ECO:0000313" key="1">
    <source>
        <dbReference type="EMBL" id="OCQ23746.1"/>
    </source>
</evidence>
<protein>
    <submittedName>
        <fullName evidence="1">Uncharacterized protein</fullName>
    </submittedName>
</protein>
<dbReference type="Proteomes" id="UP000093366">
    <property type="component" value="Unassembled WGS sequence"/>
</dbReference>
<gene>
    <name evidence="1" type="ORF">A7985_07345</name>
</gene>
<dbReference type="AlphaFoldDB" id="A0A1C0TWP2"/>
<organism evidence="1 2">
    <name type="scientific">Pseudoalteromonas luteoviolacea</name>
    <dbReference type="NCBI Taxonomy" id="43657"/>
    <lineage>
        <taxon>Bacteria</taxon>
        <taxon>Pseudomonadati</taxon>
        <taxon>Pseudomonadota</taxon>
        <taxon>Gammaproteobacteria</taxon>
        <taxon>Alteromonadales</taxon>
        <taxon>Pseudoalteromonadaceae</taxon>
        <taxon>Pseudoalteromonas</taxon>
    </lineage>
</organism>
<dbReference type="RefSeq" id="WP_065789759.1">
    <property type="nucleotide sequence ID" value="NZ_MAUJ01000001.1"/>
</dbReference>
<accession>A0A1C0TWP2</accession>
<dbReference type="EMBL" id="MAUJ01000001">
    <property type="protein sequence ID" value="OCQ23746.1"/>
    <property type="molecule type" value="Genomic_DNA"/>
</dbReference>
<reference evidence="2" key="1">
    <citation type="submission" date="2016-07" db="EMBL/GenBank/DDBJ databases">
        <authorList>
            <person name="Florea S."/>
            <person name="Webb J.S."/>
            <person name="Jaromczyk J."/>
            <person name="Schardl C.L."/>
        </authorList>
    </citation>
    <scope>NUCLEOTIDE SEQUENCE [LARGE SCALE GENOMIC DNA]</scope>
    <source>
        <strain evidence="2">IPB1</strain>
    </source>
</reference>